<dbReference type="Proteomes" id="UP000004349">
    <property type="component" value="Unassembled WGS sequence"/>
</dbReference>
<sequence>MNNQISLISDDDIDAAFLDHADKLPEVTKLWPQDAQALFVHMKANFEKDHDEQKATELALRALLEMSEYGGGMQFYLPKKDTLFIALRDIQIWSLFNGRNVRELSKRFGITQARIYFILGEQRKIEHQRNQPRLF</sequence>
<name>F9RP51_9VIBR</name>
<dbReference type="PANTHER" id="PTHR37812">
    <property type="entry name" value="MU-LIKE PROPHAGE FLUMU PROTEIN C"/>
    <property type="match status" value="1"/>
</dbReference>
<organism evidence="2 3">
    <name type="scientific">Vibrio scophthalmi LMG 19158</name>
    <dbReference type="NCBI Taxonomy" id="870967"/>
    <lineage>
        <taxon>Bacteria</taxon>
        <taxon>Pseudomonadati</taxon>
        <taxon>Pseudomonadota</taxon>
        <taxon>Gammaproteobacteria</taxon>
        <taxon>Vibrionales</taxon>
        <taxon>Vibrionaceae</taxon>
        <taxon>Vibrio</taxon>
    </lineage>
</organism>
<dbReference type="SUPFAM" id="SSF46689">
    <property type="entry name" value="Homeodomain-like"/>
    <property type="match status" value="1"/>
</dbReference>
<feature type="domain" description="Mor transcription activator" evidence="1">
    <location>
        <begin position="36"/>
        <end position="134"/>
    </location>
</feature>
<accession>F9RP51</accession>
<dbReference type="Gene3D" id="1.10.10.60">
    <property type="entry name" value="Homeodomain-like"/>
    <property type="match status" value="1"/>
</dbReference>
<evidence type="ECO:0000259" key="1">
    <source>
        <dbReference type="Pfam" id="PF08765"/>
    </source>
</evidence>
<comment type="caution">
    <text evidence="2">The sequence shown here is derived from an EMBL/GenBank/DDBJ whole genome shotgun (WGS) entry which is preliminary data.</text>
</comment>
<dbReference type="InterPro" id="IPR052411">
    <property type="entry name" value="c-mor_Regulatory_Protein"/>
</dbReference>
<evidence type="ECO:0000313" key="2">
    <source>
        <dbReference type="EMBL" id="EGU36158.1"/>
    </source>
</evidence>
<proteinExistence type="predicted"/>
<dbReference type="EMBL" id="AFWE01000131">
    <property type="protein sequence ID" value="EGU36158.1"/>
    <property type="molecule type" value="Genomic_DNA"/>
</dbReference>
<dbReference type="InterPro" id="IPR014875">
    <property type="entry name" value="Mor_transcription_activator"/>
</dbReference>
<dbReference type="PANTHER" id="PTHR37812:SF1">
    <property type="entry name" value="MU-LIKE PROPHAGE FLUMU PROTEIN C"/>
    <property type="match status" value="1"/>
</dbReference>
<protein>
    <submittedName>
        <fullName evidence="2">Putative phage transcription regulator</fullName>
    </submittedName>
</protein>
<dbReference type="Pfam" id="PF08765">
    <property type="entry name" value="Mor"/>
    <property type="match status" value="1"/>
</dbReference>
<dbReference type="AlphaFoldDB" id="F9RP51"/>
<gene>
    <name evidence="2" type="ORF">VIS19158_10384</name>
</gene>
<reference evidence="2 3" key="1">
    <citation type="journal article" date="2012" name="Int. J. Syst. Evol. Microbiol.">
        <title>Vibrio caribbeanicus sp. nov., isolated from the marine sponge Scleritoderma cyanea.</title>
        <authorList>
            <person name="Hoffmann M."/>
            <person name="Monday S.R."/>
            <person name="Allard M.W."/>
            <person name="Strain E.A."/>
            <person name="Whittaker P."/>
            <person name="Naum M."/>
            <person name="McCarthy P.J."/>
            <person name="Lopez J.V."/>
            <person name="Fischer M."/>
            <person name="Brown E.W."/>
        </authorList>
    </citation>
    <scope>NUCLEOTIDE SEQUENCE [LARGE SCALE GENOMIC DNA]</scope>
    <source>
        <strain evidence="2 3">LMG 19158</strain>
    </source>
</reference>
<dbReference type="eggNOG" id="COG5566">
    <property type="taxonomic scope" value="Bacteria"/>
</dbReference>
<evidence type="ECO:0000313" key="3">
    <source>
        <dbReference type="Proteomes" id="UP000004349"/>
    </source>
</evidence>
<dbReference type="InterPro" id="IPR009057">
    <property type="entry name" value="Homeodomain-like_sf"/>
</dbReference>
<dbReference type="RefSeq" id="WP_005595687.1">
    <property type="nucleotide sequence ID" value="NZ_AFWE01000131.1"/>
</dbReference>